<feature type="compositionally biased region" description="Low complexity" evidence="2">
    <location>
        <begin position="1"/>
        <end position="13"/>
    </location>
</feature>
<keyword evidence="4" id="KW-1185">Reference proteome</keyword>
<evidence type="ECO:0000256" key="2">
    <source>
        <dbReference type="SAM" id="MobiDB-lite"/>
    </source>
</evidence>
<keyword evidence="1" id="KW-0175">Coiled coil</keyword>
<dbReference type="PANTHER" id="PTHR33324">
    <property type="entry name" value="EXPRESSED PROTEIN"/>
    <property type="match status" value="1"/>
</dbReference>
<dbReference type="PANTHER" id="PTHR33324:SF2">
    <property type="entry name" value="MYB_SANT-LIKE DNA-BINDING DOMAIN-CONTAINING PROTEIN"/>
    <property type="match status" value="1"/>
</dbReference>
<reference evidence="3 4" key="1">
    <citation type="submission" date="2020-12" db="EMBL/GenBank/DDBJ databases">
        <title>Metabolic potential, ecology and presence of endohyphal bacteria is reflected in genomic diversity of Mucoromycotina.</title>
        <authorList>
            <person name="Muszewska A."/>
            <person name="Okrasinska A."/>
            <person name="Steczkiewicz K."/>
            <person name="Drgas O."/>
            <person name="Orlowska M."/>
            <person name="Perlinska-Lenart U."/>
            <person name="Aleksandrzak-Piekarczyk T."/>
            <person name="Szatraj K."/>
            <person name="Zielenkiewicz U."/>
            <person name="Pilsyk S."/>
            <person name="Malc E."/>
            <person name="Mieczkowski P."/>
            <person name="Kruszewska J.S."/>
            <person name="Biernat P."/>
            <person name="Pawlowska J."/>
        </authorList>
    </citation>
    <scope>NUCLEOTIDE SEQUENCE [LARGE SCALE GENOMIC DNA]</scope>
    <source>
        <strain evidence="3 4">CBS 142.35</strain>
    </source>
</reference>
<feature type="compositionally biased region" description="Acidic residues" evidence="2">
    <location>
        <begin position="173"/>
        <end position="182"/>
    </location>
</feature>
<proteinExistence type="predicted"/>
<feature type="region of interest" description="Disordered" evidence="2">
    <location>
        <begin position="415"/>
        <end position="478"/>
    </location>
</feature>
<dbReference type="AlphaFoldDB" id="A0A8H7RXE5"/>
<dbReference type="Proteomes" id="UP000646827">
    <property type="component" value="Unassembled WGS sequence"/>
</dbReference>
<accession>A0A8H7RXE5</accession>
<organism evidence="3 4">
    <name type="scientific">Circinella minor</name>
    <dbReference type="NCBI Taxonomy" id="1195481"/>
    <lineage>
        <taxon>Eukaryota</taxon>
        <taxon>Fungi</taxon>
        <taxon>Fungi incertae sedis</taxon>
        <taxon>Mucoromycota</taxon>
        <taxon>Mucoromycotina</taxon>
        <taxon>Mucoromycetes</taxon>
        <taxon>Mucorales</taxon>
        <taxon>Lichtheimiaceae</taxon>
        <taxon>Circinella</taxon>
    </lineage>
</organism>
<feature type="region of interest" description="Disordered" evidence="2">
    <location>
        <begin position="157"/>
        <end position="190"/>
    </location>
</feature>
<feature type="region of interest" description="Disordered" evidence="2">
    <location>
        <begin position="276"/>
        <end position="309"/>
    </location>
</feature>
<feature type="compositionally biased region" description="Polar residues" evidence="2">
    <location>
        <begin position="14"/>
        <end position="27"/>
    </location>
</feature>
<protein>
    <submittedName>
        <fullName evidence="3">Uncharacterized protein</fullName>
    </submittedName>
</protein>
<evidence type="ECO:0000256" key="1">
    <source>
        <dbReference type="SAM" id="Coils"/>
    </source>
</evidence>
<comment type="caution">
    <text evidence="3">The sequence shown here is derived from an EMBL/GenBank/DDBJ whole genome shotgun (WGS) entry which is preliminary data.</text>
</comment>
<feature type="region of interest" description="Disordered" evidence="2">
    <location>
        <begin position="85"/>
        <end position="113"/>
    </location>
</feature>
<feature type="compositionally biased region" description="Basic and acidic residues" evidence="2">
    <location>
        <begin position="99"/>
        <end position="113"/>
    </location>
</feature>
<evidence type="ECO:0000313" key="3">
    <source>
        <dbReference type="EMBL" id="KAG2218794.1"/>
    </source>
</evidence>
<feature type="compositionally biased region" description="Polar residues" evidence="2">
    <location>
        <begin position="278"/>
        <end position="296"/>
    </location>
</feature>
<gene>
    <name evidence="3" type="ORF">INT45_000331</name>
</gene>
<feature type="region of interest" description="Disordered" evidence="2">
    <location>
        <begin position="1"/>
        <end position="66"/>
    </location>
</feature>
<feature type="compositionally biased region" description="Acidic residues" evidence="2">
    <location>
        <begin position="440"/>
        <end position="463"/>
    </location>
</feature>
<evidence type="ECO:0000313" key="4">
    <source>
        <dbReference type="Proteomes" id="UP000646827"/>
    </source>
</evidence>
<dbReference type="EMBL" id="JAEPRB010000210">
    <property type="protein sequence ID" value="KAG2218794.1"/>
    <property type="molecule type" value="Genomic_DNA"/>
</dbReference>
<dbReference type="OrthoDB" id="96345at2759"/>
<sequence length="478" mass="54059">MEQNNSNNSSQPSTLVFSISSNDNTNPLLAKSKEVTGTHKRKKNSTEEEDLPPNKKSWSKDHATPDGKCSDDVLLEWLTEPGNFQRYRGIGGKSAKNKNTRDQKTRNSNGDTRDKVLTSLVARLHQHKLTHRTKHTVGCHLQEWVTKFNKAQDLVNRGTGGGGPTGEGSILNEEIDPNDSGDDTNNAQDSITDIKGQVKQIFKYYYELEAVMGDTYSSNPLYLSESIHLPSPSTLPLEAQVSELAASTSTYRAAADSAVNELNERDDDDFINEEAVTNDMSPQSDQNQQSPLTTHDGSPHSKNKSGKQIKKNPIAQIIWDINQYNSKYFEEGLVIKQNLVKQKHDTDQELLRIKQEKNMRKKRETLMKEREMRIKEREVRLKKREERRKESETRMNIIKTMAAAGFSADAIQKELSRDKGAESEDDNISLNSVLKAVVDRDEEDAEEDVEGLESEDNQSDDESVIIMENQQRGEEYNE</sequence>
<feature type="coiled-coil region" evidence="1">
    <location>
        <begin position="336"/>
        <end position="394"/>
    </location>
</feature>
<name>A0A8H7RXE5_9FUNG</name>